<dbReference type="AlphaFoldDB" id="A0A9P5YQV7"/>
<evidence type="ECO:0000313" key="2">
    <source>
        <dbReference type="Proteomes" id="UP000807469"/>
    </source>
</evidence>
<proteinExistence type="predicted"/>
<dbReference type="EMBL" id="MU155553">
    <property type="protein sequence ID" value="KAF9472291.1"/>
    <property type="molecule type" value="Genomic_DNA"/>
</dbReference>
<reference evidence="1" key="1">
    <citation type="submission" date="2020-11" db="EMBL/GenBank/DDBJ databases">
        <authorList>
            <consortium name="DOE Joint Genome Institute"/>
            <person name="Ahrendt S."/>
            <person name="Riley R."/>
            <person name="Andreopoulos W."/>
            <person name="Labutti K."/>
            <person name="Pangilinan J."/>
            <person name="Ruiz-Duenas F.J."/>
            <person name="Barrasa J.M."/>
            <person name="Sanchez-Garcia M."/>
            <person name="Camarero S."/>
            <person name="Miyauchi S."/>
            <person name="Serrano A."/>
            <person name="Linde D."/>
            <person name="Babiker R."/>
            <person name="Drula E."/>
            <person name="Ayuso-Fernandez I."/>
            <person name="Pacheco R."/>
            <person name="Padilla G."/>
            <person name="Ferreira P."/>
            <person name="Barriuso J."/>
            <person name="Kellner H."/>
            <person name="Castanera R."/>
            <person name="Alfaro M."/>
            <person name="Ramirez L."/>
            <person name="Pisabarro A.G."/>
            <person name="Kuo A."/>
            <person name="Tritt A."/>
            <person name="Lipzen A."/>
            <person name="He G."/>
            <person name="Yan M."/>
            <person name="Ng V."/>
            <person name="Cullen D."/>
            <person name="Martin F."/>
            <person name="Rosso M.-N."/>
            <person name="Henrissat B."/>
            <person name="Hibbett D."/>
            <person name="Martinez A.T."/>
            <person name="Grigoriev I.V."/>
        </authorList>
    </citation>
    <scope>NUCLEOTIDE SEQUENCE</scope>
    <source>
        <strain evidence="1">CIRM-BRFM 674</strain>
    </source>
</reference>
<dbReference type="Proteomes" id="UP000807469">
    <property type="component" value="Unassembled WGS sequence"/>
</dbReference>
<feature type="non-terminal residue" evidence="1">
    <location>
        <position position="135"/>
    </location>
</feature>
<gene>
    <name evidence="1" type="ORF">BDN70DRAFT_767576</name>
</gene>
<keyword evidence="2" id="KW-1185">Reference proteome</keyword>
<organism evidence="1 2">
    <name type="scientific">Pholiota conissans</name>
    <dbReference type="NCBI Taxonomy" id="109636"/>
    <lineage>
        <taxon>Eukaryota</taxon>
        <taxon>Fungi</taxon>
        <taxon>Dikarya</taxon>
        <taxon>Basidiomycota</taxon>
        <taxon>Agaricomycotina</taxon>
        <taxon>Agaricomycetes</taxon>
        <taxon>Agaricomycetidae</taxon>
        <taxon>Agaricales</taxon>
        <taxon>Agaricineae</taxon>
        <taxon>Strophariaceae</taxon>
        <taxon>Pholiota</taxon>
    </lineage>
</organism>
<protein>
    <submittedName>
        <fullName evidence="1">Uncharacterized protein</fullName>
    </submittedName>
</protein>
<dbReference type="OrthoDB" id="3258358at2759"/>
<name>A0A9P5YQV7_9AGAR</name>
<sequence length="135" mass="15671">MPEPGSRKSPTWSGEPKERLEFFENVEEKAQIAELAIADRVKWVVKYLPSKEKRDFWKTLEGYSPADYTVFKKSVLEAYPGAKEGETYTRKDLQKVAAGTRRKKMTTERSIVKYYEAFSPIALWLIKKNLISTED</sequence>
<evidence type="ECO:0000313" key="1">
    <source>
        <dbReference type="EMBL" id="KAF9472291.1"/>
    </source>
</evidence>
<comment type="caution">
    <text evidence="1">The sequence shown here is derived from an EMBL/GenBank/DDBJ whole genome shotgun (WGS) entry which is preliminary data.</text>
</comment>
<accession>A0A9P5YQV7</accession>